<feature type="binding site" evidence="6">
    <location>
        <position position="90"/>
    </location>
    <ligand>
        <name>[4Fe-4S] cluster</name>
        <dbReference type="ChEBI" id="CHEBI:49883"/>
        <note>4Fe-4S-S-AdoMet</note>
    </ligand>
</feature>
<gene>
    <name evidence="8" type="ordered locus">Dacet_1196</name>
</gene>
<dbReference type="Pfam" id="PF04055">
    <property type="entry name" value="Radical_SAM"/>
    <property type="match status" value="1"/>
</dbReference>
<dbReference type="EMBL" id="CP001968">
    <property type="protein sequence ID" value="ADD67968.1"/>
    <property type="molecule type" value="Genomic_DNA"/>
</dbReference>
<dbReference type="PIRSF" id="PIRSF004869">
    <property type="entry name" value="PflX_prd"/>
    <property type="match status" value="1"/>
</dbReference>
<keyword evidence="2 6" id="KW-0949">S-adenosyl-L-methionine</keyword>
<dbReference type="GO" id="GO:0003824">
    <property type="term" value="F:catalytic activity"/>
    <property type="evidence" value="ECO:0007669"/>
    <property type="project" value="InterPro"/>
</dbReference>
<dbReference type="AlphaFoldDB" id="D4H7G9"/>
<dbReference type="OrthoDB" id="9778883at2"/>
<dbReference type="eggNOG" id="COG1180">
    <property type="taxonomic scope" value="Bacteria"/>
</dbReference>
<keyword evidence="5 6" id="KW-0411">Iron-sulfur</keyword>
<evidence type="ECO:0000313" key="8">
    <source>
        <dbReference type="EMBL" id="ADD67968.1"/>
    </source>
</evidence>
<organism evidence="8 9">
    <name type="scientific">Denitrovibrio acetiphilus (strain DSM 12809 / NBRC 114555 / N2460)</name>
    <dbReference type="NCBI Taxonomy" id="522772"/>
    <lineage>
        <taxon>Bacteria</taxon>
        <taxon>Pseudomonadati</taxon>
        <taxon>Deferribacterota</taxon>
        <taxon>Deferribacteres</taxon>
        <taxon>Deferribacterales</taxon>
        <taxon>Geovibrionaceae</taxon>
        <taxon>Denitrovibrio</taxon>
    </lineage>
</organism>
<accession>D4H7G9</accession>
<evidence type="ECO:0000256" key="2">
    <source>
        <dbReference type="ARBA" id="ARBA00022691"/>
    </source>
</evidence>
<dbReference type="InterPro" id="IPR027596">
    <property type="entry name" value="AmmeMemoSam_rS"/>
</dbReference>
<dbReference type="SFLD" id="SFLDG01101">
    <property type="entry name" value="Uncharacterised_Radical_SAM_Su"/>
    <property type="match status" value="1"/>
</dbReference>
<feature type="binding site" evidence="6">
    <location>
        <position position="87"/>
    </location>
    <ligand>
        <name>[4Fe-4S] cluster</name>
        <dbReference type="ChEBI" id="CHEBI:49883"/>
        <note>4Fe-4S-S-AdoMet</note>
    </ligand>
</feature>
<dbReference type="InterPro" id="IPR013785">
    <property type="entry name" value="Aldolase_TIM"/>
</dbReference>
<proteinExistence type="predicted"/>
<reference evidence="8 9" key="1">
    <citation type="journal article" date="2010" name="Stand. Genomic Sci.">
        <title>Complete genome sequence of Denitrovibrio acetiphilus type strain (N2460).</title>
        <authorList>
            <person name="Kiss H."/>
            <person name="Lang E."/>
            <person name="Lapidus A."/>
            <person name="Copeland A."/>
            <person name="Nolan M."/>
            <person name="Glavina Del Rio T."/>
            <person name="Chen F."/>
            <person name="Lucas S."/>
            <person name="Tice H."/>
            <person name="Cheng J.F."/>
            <person name="Han C."/>
            <person name="Goodwin L."/>
            <person name="Pitluck S."/>
            <person name="Liolios K."/>
            <person name="Pati A."/>
            <person name="Ivanova N."/>
            <person name="Mavromatis K."/>
            <person name="Chen A."/>
            <person name="Palaniappan K."/>
            <person name="Land M."/>
            <person name="Hauser L."/>
            <person name="Chang Y.J."/>
            <person name="Jeffries C.D."/>
            <person name="Detter J.C."/>
            <person name="Brettin T."/>
            <person name="Spring S."/>
            <person name="Rohde M."/>
            <person name="Goker M."/>
            <person name="Woyke T."/>
            <person name="Bristow J."/>
            <person name="Eisen J.A."/>
            <person name="Markowitz V."/>
            <person name="Hugenholtz P."/>
            <person name="Kyrpides N.C."/>
            <person name="Klenk H.P."/>
        </authorList>
    </citation>
    <scope>NUCLEOTIDE SEQUENCE [LARGE SCALE GENOMIC DNA]</scope>
    <source>
        <strain evidence="9">DSM 12809 / NBRC 114555 / N2460</strain>
    </source>
</reference>
<keyword evidence="3 6" id="KW-0479">Metal-binding</keyword>
<feature type="binding site" evidence="6">
    <location>
        <position position="83"/>
    </location>
    <ligand>
        <name>[4Fe-4S] cluster</name>
        <dbReference type="ChEBI" id="CHEBI:49883"/>
        <note>4Fe-4S-S-AdoMet</note>
    </ligand>
</feature>
<dbReference type="Proteomes" id="UP000002012">
    <property type="component" value="Chromosome"/>
</dbReference>
<dbReference type="Gene3D" id="3.20.20.70">
    <property type="entry name" value="Aldolase class I"/>
    <property type="match status" value="1"/>
</dbReference>
<dbReference type="PANTHER" id="PTHR30352">
    <property type="entry name" value="PYRUVATE FORMATE-LYASE-ACTIVATING ENZYME"/>
    <property type="match status" value="1"/>
</dbReference>
<dbReference type="PROSITE" id="PS51918">
    <property type="entry name" value="RADICAL_SAM"/>
    <property type="match status" value="1"/>
</dbReference>
<dbReference type="InterPro" id="IPR034457">
    <property type="entry name" value="Organic_radical-activating"/>
</dbReference>
<dbReference type="PaxDb" id="522772-Dacet_1196"/>
<evidence type="ECO:0000256" key="1">
    <source>
        <dbReference type="ARBA" id="ARBA00022485"/>
    </source>
</evidence>
<dbReference type="InterPro" id="IPR058240">
    <property type="entry name" value="rSAM_sf"/>
</dbReference>
<dbReference type="PANTHER" id="PTHR30352:SF5">
    <property type="entry name" value="PYRUVATE FORMATE-LYASE 1-ACTIVATING ENZYME"/>
    <property type="match status" value="1"/>
</dbReference>
<dbReference type="HOGENOM" id="CLU_044176_1_0_0"/>
<dbReference type="KEGG" id="dap:Dacet_1196"/>
<sequence precursor="true">MGVLARHWEQSGGGDVTCRLCPHMCRISKGETGICLIRRNIDGMLQQTAYGEPCSVSVDPVEKKPLYHFHPGKDILSVGTNGCNMRCRHCQNWQISTKETTRQSTTPERLLRLSKANNSFGIAYTYNEPIVWYEFIYDCAKIFREAGQANVMVTNGQINNAPLKELLPFIDAMNIDIKGFTEKFYKDEGGYLRTTLDTIETSAKAGTHIELTNLLIPGLNDNIETFKKMCIFIADIDKNIPLHISRYFPQHKSSLSITNESTLKDFRKLAMQYLNYVYVGNASIPGTSDTKCPQCGEIIIKRNGYYTQCLTEDNKCTKCSTSLSIHF</sequence>
<comment type="cofactor">
    <cofactor evidence="6">
        <name>[4Fe-4S] cluster</name>
        <dbReference type="ChEBI" id="CHEBI:49883"/>
    </cofactor>
    <text evidence="6">Binds 1 [4Fe-4S] cluster. The cluster is coordinated with 3 cysteines and an exchangeable S-adenosyl-L-methionine.</text>
</comment>
<protein>
    <submittedName>
        <fullName evidence="8">Radical SAM domain protein</fullName>
    </submittedName>
</protein>
<keyword evidence="4 6" id="KW-0408">Iron</keyword>
<keyword evidence="1" id="KW-0004">4Fe-4S</keyword>
<evidence type="ECO:0000259" key="7">
    <source>
        <dbReference type="PROSITE" id="PS51918"/>
    </source>
</evidence>
<dbReference type="InterPro" id="IPR016431">
    <property type="entry name" value="Pyrv-formate_lyase-activ_prd"/>
</dbReference>
<evidence type="ECO:0000256" key="3">
    <source>
        <dbReference type="ARBA" id="ARBA00022723"/>
    </source>
</evidence>
<evidence type="ECO:0000256" key="5">
    <source>
        <dbReference type="ARBA" id="ARBA00023014"/>
    </source>
</evidence>
<dbReference type="InParanoid" id="D4H7G9"/>
<dbReference type="RefSeq" id="WP_013010490.1">
    <property type="nucleotide sequence ID" value="NC_013943.1"/>
</dbReference>
<name>D4H7G9_DENA2</name>
<evidence type="ECO:0000256" key="6">
    <source>
        <dbReference type="PIRSR" id="PIRSR004869-50"/>
    </source>
</evidence>
<dbReference type="InterPro" id="IPR007197">
    <property type="entry name" value="rSAM"/>
</dbReference>
<dbReference type="GO" id="GO:0046872">
    <property type="term" value="F:metal ion binding"/>
    <property type="evidence" value="ECO:0007669"/>
    <property type="project" value="UniProtKB-KW"/>
</dbReference>
<dbReference type="STRING" id="522772.Dacet_1196"/>
<feature type="domain" description="Radical SAM core" evidence="7">
    <location>
        <begin position="68"/>
        <end position="281"/>
    </location>
</feature>
<dbReference type="SUPFAM" id="SSF102114">
    <property type="entry name" value="Radical SAM enzymes"/>
    <property type="match status" value="1"/>
</dbReference>
<dbReference type="SFLD" id="SFLDS00029">
    <property type="entry name" value="Radical_SAM"/>
    <property type="match status" value="1"/>
</dbReference>
<evidence type="ECO:0000313" key="9">
    <source>
        <dbReference type="Proteomes" id="UP000002012"/>
    </source>
</evidence>
<dbReference type="CDD" id="cd01335">
    <property type="entry name" value="Radical_SAM"/>
    <property type="match status" value="1"/>
</dbReference>
<keyword evidence="9" id="KW-1185">Reference proteome</keyword>
<dbReference type="NCBIfam" id="TIGR04337">
    <property type="entry name" value="AmmeMemoSam_rS"/>
    <property type="match status" value="1"/>
</dbReference>
<dbReference type="GO" id="GO:0051539">
    <property type="term" value="F:4 iron, 4 sulfur cluster binding"/>
    <property type="evidence" value="ECO:0007669"/>
    <property type="project" value="UniProtKB-KW"/>
</dbReference>
<evidence type="ECO:0000256" key="4">
    <source>
        <dbReference type="ARBA" id="ARBA00023004"/>
    </source>
</evidence>